<sequence>MKIAIYTAIFGNKDALREPSDISNGENIDFYVITDNNELKSNFYTVLYKPCTYSNVAKNSRLYKILGVKEFESYDYVIWHDANLQIIVDEVPRLVQSLRNNFLATFKHPLRRCFMEESIACIKDKKDNAYIILLQCILNLFRGLSPDSGLYETSILVKRNKNFNKRFFEQWWKEVKFFSRRDQISLPYVKKKMNEKVDVLEGDRINNPYSIFYAHKYDNYISKGKLEKLEVGLLEVWIIKVIERLKMILKKQPFY</sequence>
<dbReference type="PANTHER" id="PTHR12956">
    <property type="entry name" value="ALKALINE CERAMIDASE-RELATED"/>
    <property type="match status" value="1"/>
</dbReference>
<dbReference type="InterPro" id="IPR006852">
    <property type="entry name" value="TOD1_MUCI70"/>
</dbReference>
<evidence type="ECO:0000313" key="2">
    <source>
        <dbReference type="EMBL" id="MDT0645315.1"/>
    </source>
</evidence>
<comment type="caution">
    <text evidence="2">The sequence shown here is derived from an EMBL/GenBank/DDBJ whole genome shotgun (WGS) entry which is preliminary data.</text>
</comment>
<gene>
    <name evidence="2" type="ORF">RM545_01320</name>
</gene>
<feature type="domain" description="TOD1/MUCI70 glycosyltransferase-like" evidence="1">
    <location>
        <begin position="2"/>
        <end position="198"/>
    </location>
</feature>
<dbReference type="EMBL" id="JAVRHO010000002">
    <property type="protein sequence ID" value="MDT0645315.1"/>
    <property type="molecule type" value="Genomic_DNA"/>
</dbReference>
<accession>A0ABU3CG57</accession>
<dbReference type="RefSeq" id="WP_311493465.1">
    <property type="nucleotide sequence ID" value="NZ_JAVRHO010000002.1"/>
</dbReference>
<reference evidence="2 3" key="1">
    <citation type="submission" date="2023-09" db="EMBL/GenBank/DDBJ databases">
        <authorList>
            <person name="Rey-Velasco X."/>
        </authorList>
    </citation>
    <scope>NUCLEOTIDE SEQUENCE [LARGE SCALE GENOMIC DNA]</scope>
    <source>
        <strain evidence="2 3">F260</strain>
    </source>
</reference>
<name>A0ABU3CG57_9FLAO</name>
<dbReference type="InterPro" id="IPR048354">
    <property type="entry name" value="TOD1_MUCI70_glycTrfase_dom"/>
</dbReference>
<proteinExistence type="predicted"/>
<keyword evidence="3" id="KW-1185">Reference proteome</keyword>
<dbReference type="PANTHER" id="PTHR12956:SF13">
    <property type="entry name" value="ALKALINE CERAMIDASE TOD1"/>
    <property type="match status" value="1"/>
</dbReference>
<evidence type="ECO:0000259" key="1">
    <source>
        <dbReference type="Pfam" id="PF04765"/>
    </source>
</evidence>
<organism evidence="2 3">
    <name type="scientific">Autumnicola lenta</name>
    <dbReference type="NCBI Taxonomy" id="3075593"/>
    <lineage>
        <taxon>Bacteria</taxon>
        <taxon>Pseudomonadati</taxon>
        <taxon>Bacteroidota</taxon>
        <taxon>Flavobacteriia</taxon>
        <taxon>Flavobacteriales</taxon>
        <taxon>Flavobacteriaceae</taxon>
        <taxon>Autumnicola</taxon>
    </lineage>
</organism>
<dbReference type="Pfam" id="PF04765">
    <property type="entry name" value="TOD1_MUCI70"/>
    <property type="match status" value="1"/>
</dbReference>
<dbReference type="Proteomes" id="UP001245285">
    <property type="component" value="Unassembled WGS sequence"/>
</dbReference>
<evidence type="ECO:0000313" key="3">
    <source>
        <dbReference type="Proteomes" id="UP001245285"/>
    </source>
</evidence>
<protein>
    <submittedName>
        <fullName evidence="2">DUF616 domain-containing protein</fullName>
    </submittedName>
</protein>